<reference evidence="8" key="1">
    <citation type="submission" date="2003-08" db="EMBL/GenBank/DDBJ databases">
        <authorList>
            <person name="Birren B."/>
            <person name="Nusbaum C."/>
            <person name="Abebe A."/>
            <person name="Abouelleil A."/>
            <person name="Adekoya E."/>
            <person name="Ait-zahra M."/>
            <person name="Allen N."/>
            <person name="Allen T."/>
            <person name="An P."/>
            <person name="Anderson M."/>
            <person name="Anderson S."/>
            <person name="Arachchi H."/>
            <person name="Armbruster J."/>
            <person name="Bachantsang P."/>
            <person name="Baldwin J."/>
            <person name="Barry A."/>
            <person name="Bayul T."/>
            <person name="Blitshsteyn B."/>
            <person name="Bloom T."/>
            <person name="Blye J."/>
            <person name="Boguslavskiy L."/>
            <person name="Borowsky M."/>
            <person name="Boukhgalter B."/>
            <person name="Brunache A."/>
            <person name="Butler J."/>
            <person name="Calixte N."/>
            <person name="Calvo S."/>
            <person name="Camarata J."/>
            <person name="Campo K."/>
            <person name="Chang J."/>
            <person name="Cheshatsang Y."/>
            <person name="Citroen M."/>
            <person name="Collymore A."/>
            <person name="Considine T."/>
            <person name="Cook A."/>
            <person name="Cooke P."/>
            <person name="Corum B."/>
            <person name="Cuomo C."/>
            <person name="David R."/>
            <person name="Dawoe T."/>
            <person name="Degray S."/>
            <person name="Dodge S."/>
            <person name="Dooley K."/>
            <person name="Dorje P."/>
            <person name="Dorjee K."/>
            <person name="Dorris L."/>
            <person name="Duffey N."/>
            <person name="Dupes A."/>
            <person name="Elkins T."/>
            <person name="Engels R."/>
            <person name="Erickson J."/>
            <person name="Farina A."/>
            <person name="Faro S."/>
            <person name="Ferreira P."/>
            <person name="Fischer H."/>
            <person name="Fitzgerald M."/>
            <person name="Foley K."/>
            <person name="Gage D."/>
            <person name="Galagan J."/>
            <person name="Gearin G."/>
            <person name="Gnerre S."/>
            <person name="Gnirke A."/>
            <person name="Goyette A."/>
            <person name="Graham J."/>
            <person name="Grandbois E."/>
            <person name="Gyaltsen K."/>
            <person name="Hafez N."/>
            <person name="Hagopian D."/>
            <person name="Hagos B."/>
            <person name="Hall J."/>
            <person name="Hatcher B."/>
            <person name="Heller A."/>
            <person name="Higgins H."/>
            <person name="Honan T."/>
            <person name="Horn A."/>
            <person name="Houde N."/>
            <person name="Hughes L."/>
            <person name="Hulme W."/>
            <person name="Husby E."/>
            <person name="Iliev I."/>
            <person name="Jaffe D."/>
            <person name="Jones C."/>
            <person name="Kamal M."/>
            <person name="Kamat A."/>
            <person name="Kamvysselis M."/>
            <person name="Karlsson E."/>
            <person name="Kells C."/>
            <person name="Kieu A."/>
            <person name="Kisner P."/>
            <person name="Kodira C."/>
            <person name="Kulbokas E."/>
            <person name="Labutti K."/>
            <person name="Lama D."/>
            <person name="Landers T."/>
            <person name="Leger J."/>
            <person name="Levine S."/>
            <person name="Lewis D."/>
            <person name="Lewis T."/>
            <person name="Lindblad-toh K."/>
            <person name="Liu X."/>
            <person name="Lokyitsang T."/>
            <person name="Lokyitsang Y."/>
            <person name="Lucien O."/>
            <person name="Lui A."/>
            <person name="Ma L.J."/>
            <person name="Mabbitt R."/>
            <person name="Macdonald J."/>
            <person name="Maclean C."/>
            <person name="Major J."/>
            <person name="Manning J."/>
            <person name="Marabella R."/>
            <person name="Maru K."/>
            <person name="Matthews C."/>
            <person name="Mauceli E."/>
            <person name="Mccarthy M."/>
            <person name="Mcdonough S."/>
            <person name="Mcghee T."/>
            <person name="Meldrim J."/>
            <person name="Meneus L."/>
            <person name="Mesirov J."/>
            <person name="Mihalev A."/>
            <person name="Mihova T."/>
            <person name="Mikkelsen T."/>
            <person name="Mlenga V."/>
            <person name="Moru K."/>
            <person name="Mozes J."/>
            <person name="Mulrain L."/>
            <person name="Munson G."/>
            <person name="Naylor J."/>
            <person name="Newes C."/>
            <person name="Nguyen C."/>
            <person name="Nguyen N."/>
            <person name="Nguyen T."/>
            <person name="Nicol R."/>
            <person name="Nielsen C."/>
            <person name="Nizzari M."/>
            <person name="Norbu C."/>
            <person name="Norbu N."/>
            <person name="O'donnell P."/>
            <person name="Okoawo O."/>
            <person name="O'leary S."/>
            <person name="Omotosho B."/>
            <person name="O'neill K."/>
            <person name="Osman S."/>
            <person name="Parker S."/>
            <person name="Perrin D."/>
            <person name="Phunkhang P."/>
            <person name="Piqani B."/>
            <person name="Purcell S."/>
            <person name="Rachupka T."/>
            <person name="Ramasamy U."/>
            <person name="Rameau R."/>
            <person name="Ray V."/>
            <person name="Raymond C."/>
            <person name="Retta R."/>
            <person name="Richardson S."/>
            <person name="Rise C."/>
            <person name="Rodriguez J."/>
            <person name="Rogers J."/>
            <person name="Rogov P."/>
            <person name="Rutman M."/>
            <person name="Schupbach R."/>
            <person name="Seaman C."/>
            <person name="Settipalli S."/>
            <person name="Sharpe T."/>
            <person name="Sheridan J."/>
            <person name="Sherpa N."/>
            <person name="Shi J."/>
            <person name="Smirnov S."/>
            <person name="Smith C."/>
            <person name="Sougnez C."/>
            <person name="Spencer B."/>
            <person name="Stalker J."/>
            <person name="Stange-thomann N."/>
            <person name="Stavropoulos S."/>
            <person name="Stetson K."/>
            <person name="Stone C."/>
            <person name="Stone S."/>
            <person name="Stubbs M."/>
            <person name="Talamas J."/>
            <person name="Tchuinga P."/>
            <person name="Tenzing P."/>
            <person name="Tesfaye S."/>
            <person name="Theodore J."/>
            <person name="Thoulutsang Y."/>
            <person name="Topham K."/>
            <person name="Towey S."/>
            <person name="Tsamla T."/>
            <person name="Tsomo N."/>
            <person name="Vallee D."/>
            <person name="Vassiliev H."/>
            <person name="Venkataraman V."/>
            <person name="Vinson J."/>
            <person name="Vo A."/>
            <person name="Wade C."/>
            <person name="Wang S."/>
            <person name="Wangchuk T."/>
            <person name="Wangdi T."/>
            <person name="Whittaker C."/>
            <person name="Wilkinson J."/>
            <person name="Wu Y."/>
            <person name="Wyman D."/>
            <person name="Yadav S."/>
            <person name="Yang S."/>
            <person name="Yang X."/>
            <person name="Yeager S."/>
            <person name="Yee E."/>
            <person name="Young G."/>
            <person name="Zainoun J."/>
            <person name="Zembeck L."/>
            <person name="Zimmer A."/>
            <person name="Zody M."/>
            <person name="Lander E."/>
        </authorList>
    </citation>
    <scope>NUCLEOTIDE SEQUENCE [LARGE SCALE GENOMIC DNA]</scope>
</reference>
<dbReference type="InterPro" id="IPR036322">
    <property type="entry name" value="WD40_repeat_dom_sf"/>
</dbReference>
<evidence type="ECO:0000256" key="5">
    <source>
        <dbReference type="ARBA" id="ARBA00040994"/>
    </source>
</evidence>
<dbReference type="PANTHER" id="PTHR13720">
    <property type="entry name" value="WD-40 REPEAT PROTEIN"/>
    <property type="match status" value="1"/>
</dbReference>
<reference evidence="7" key="2">
    <citation type="submission" date="2025-08" db="UniProtKB">
        <authorList>
            <consortium name="Ensembl"/>
        </authorList>
    </citation>
    <scope>IDENTIFICATION</scope>
</reference>
<feature type="repeat" description="WD" evidence="6">
    <location>
        <begin position="318"/>
        <end position="359"/>
    </location>
</feature>
<dbReference type="InterPro" id="IPR011992">
    <property type="entry name" value="EF-hand-dom_pair"/>
</dbReference>
<evidence type="ECO:0000256" key="6">
    <source>
        <dbReference type="PROSITE-ProRule" id="PRU00221"/>
    </source>
</evidence>
<evidence type="ECO:0000256" key="4">
    <source>
        <dbReference type="ARBA" id="ARBA00023273"/>
    </source>
</evidence>
<dbReference type="Gene3D" id="2.130.10.10">
    <property type="entry name" value="YVTN repeat-like/Quinoprotein amine dehydrogenase"/>
    <property type="match status" value="2"/>
</dbReference>
<dbReference type="InterPro" id="IPR015943">
    <property type="entry name" value="WD40/YVTN_repeat-like_dom_sf"/>
</dbReference>
<keyword evidence="3" id="KW-0677">Repeat</keyword>
<sequence length="758" mass="83999">NLEWTFGLNRKVPCIDLSDGNRTVILYAAANVALLYDFKHNVQKILQGHGNSISCMDCSEDKRWVATGDKGHGSCVIIWDTYTGIPVQTIFSIHDDAGVVALSMSPDAKYIVTLSATTPQTVCLWDWTESSDEPLHSIDIHPTHNLQTYVTFHPTNNHHFVTNSESQVLFHSWVSRVYCWFVQSDHFHCKHVCSFTATSLGNIVVWDPERPNGKNGALKLVRVKDRSLTCLTRTQDLVVTGDTAGHVRFYDNQLNLINWYQDLKVGMVTGVSIPESNKYPDDATIAAKTFAVNDFVVSTKSAEVIRVETDGSKVTLIFNEHDSAVNAIAASPIKPWLCVGSHSGVLKVWDYIEKKVVVTRVFENRSKVQSVAYNHNGLQLGKLKCPGKCSTECYIVVVIYAYVAVGMTSGLVVILDAISLVEEASFHYASDVITHCSFSHNSRYLATAVEYNLSGSHKDDLKLLSVERIEQSALPLSIEWYPPVTKESFLVIGNDHFKMKLFNSTTKMCRKTLLGPTYGSPVRLMSVVPPAPNTDPSTNRLLAYATDNKVGLQLLPLDGNPHRSVSTIAHPSGVSRLTCSNNGKFIFTTGGKDASVHMWSINQTSLRSVAALGGEDLIPFYGLLEGGRDGEMFGELENYFYFAQLRSQGLNATEERAASTVVQLDQVPYLMRALGFYPSEQEIEDMLNEVKFSRYVDSGEYVDTINLGSFIKLYINHRPAFGLSPDEICNAFDILGRQSGGDSAVDRSELLAILQRKG</sequence>
<dbReference type="GeneTree" id="ENSGT00390000013370"/>
<dbReference type="SMART" id="SM00320">
    <property type="entry name" value="WD40"/>
    <property type="match status" value="5"/>
</dbReference>
<dbReference type="PROSITE" id="PS50082">
    <property type="entry name" value="WD_REPEATS_2"/>
    <property type="match status" value="1"/>
</dbReference>
<dbReference type="SUPFAM" id="SSF47473">
    <property type="entry name" value="EF-hand"/>
    <property type="match status" value="1"/>
</dbReference>
<evidence type="ECO:0000256" key="1">
    <source>
        <dbReference type="ARBA" id="ARBA00004138"/>
    </source>
</evidence>
<comment type="subcellular location">
    <subcellularLocation>
        <location evidence="1">Cell projection</location>
        <location evidence="1">Cilium</location>
    </subcellularLocation>
</comment>
<accession>H2YNA3</accession>
<keyword evidence="2 6" id="KW-0853">WD repeat</keyword>
<evidence type="ECO:0000256" key="3">
    <source>
        <dbReference type="ARBA" id="ARBA00022737"/>
    </source>
</evidence>
<dbReference type="PROSITE" id="PS50294">
    <property type="entry name" value="WD_REPEATS_REGION"/>
    <property type="match status" value="1"/>
</dbReference>
<dbReference type="Proteomes" id="UP000007875">
    <property type="component" value="Unassembled WGS sequence"/>
</dbReference>
<proteinExistence type="predicted"/>
<evidence type="ECO:0000313" key="8">
    <source>
        <dbReference type="Proteomes" id="UP000007875"/>
    </source>
</evidence>
<dbReference type="AlphaFoldDB" id="H2YNA3"/>
<dbReference type="PANTHER" id="PTHR13720:SF13">
    <property type="entry name" value="CILIA- AND FLAGELLA-ASSOCIATED PROTEIN 251"/>
    <property type="match status" value="1"/>
</dbReference>
<dbReference type="InterPro" id="IPR050630">
    <property type="entry name" value="WD_repeat_EMAP"/>
</dbReference>
<name>H2YNA3_CIOSA</name>
<keyword evidence="4" id="KW-0966">Cell projection</keyword>
<dbReference type="HOGENOM" id="CLU_007087_1_0_1"/>
<keyword evidence="8" id="KW-1185">Reference proteome</keyword>
<dbReference type="Ensembl" id="ENSCSAVT00000006897.1">
    <property type="protein sequence ID" value="ENSCSAVP00000006810.1"/>
    <property type="gene ID" value="ENSCSAVG00000004065.1"/>
</dbReference>
<dbReference type="InterPro" id="IPR001680">
    <property type="entry name" value="WD40_rpt"/>
</dbReference>
<dbReference type="Pfam" id="PF00400">
    <property type="entry name" value="WD40"/>
    <property type="match status" value="4"/>
</dbReference>
<organism evidence="7 8">
    <name type="scientific">Ciona savignyi</name>
    <name type="common">Pacific transparent sea squirt</name>
    <dbReference type="NCBI Taxonomy" id="51511"/>
    <lineage>
        <taxon>Eukaryota</taxon>
        <taxon>Metazoa</taxon>
        <taxon>Chordata</taxon>
        <taxon>Tunicata</taxon>
        <taxon>Ascidiacea</taxon>
        <taxon>Phlebobranchia</taxon>
        <taxon>Cionidae</taxon>
        <taxon>Ciona</taxon>
    </lineage>
</organism>
<evidence type="ECO:0000313" key="7">
    <source>
        <dbReference type="Ensembl" id="ENSCSAVP00000006810.1"/>
    </source>
</evidence>
<dbReference type="SUPFAM" id="SSF50978">
    <property type="entry name" value="WD40 repeat-like"/>
    <property type="match status" value="2"/>
</dbReference>
<evidence type="ECO:0000256" key="2">
    <source>
        <dbReference type="ARBA" id="ARBA00022574"/>
    </source>
</evidence>
<reference evidence="7" key="3">
    <citation type="submission" date="2025-09" db="UniProtKB">
        <authorList>
            <consortium name="Ensembl"/>
        </authorList>
    </citation>
    <scope>IDENTIFICATION</scope>
</reference>
<protein>
    <recommendedName>
        <fullName evidence="5">Cilia- and flagella-associated protein 251</fullName>
    </recommendedName>
</protein>
<dbReference type="GO" id="GO:0031514">
    <property type="term" value="C:motile cilium"/>
    <property type="evidence" value="ECO:0007669"/>
    <property type="project" value="TreeGrafter"/>
</dbReference>